<feature type="signal peptide" evidence="1">
    <location>
        <begin position="1"/>
        <end position="37"/>
    </location>
</feature>
<evidence type="ECO:0000256" key="1">
    <source>
        <dbReference type="SAM" id="SignalP"/>
    </source>
</evidence>
<evidence type="ECO:0000313" key="2">
    <source>
        <dbReference type="EMBL" id="KAK7503712.1"/>
    </source>
</evidence>
<dbReference type="Proteomes" id="UP001519460">
    <property type="component" value="Unassembled WGS sequence"/>
</dbReference>
<dbReference type="InterPro" id="IPR016187">
    <property type="entry name" value="CTDL_fold"/>
</dbReference>
<comment type="caution">
    <text evidence="2">The sequence shown here is derived from an EMBL/GenBank/DDBJ whole genome shotgun (WGS) entry which is preliminary data.</text>
</comment>
<reference evidence="2 3" key="1">
    <citation type="journal article" date="2023" name="Sci. Data">
        <title>Genome assembly of the Korean intertidal mud-creeper Batillaria attramentaria.</title>
        <authorList>
            <person name="Patra A.K."/>
            <person name="Ho P.T."/>
            <person name="Jun S."/>
            <person name="Lee S.J."/>
            <person name="Kim Y."/>
            <person name="Won Y.J."/>
        </authorList>
    </citation>
    <scope>NUCLEOTIDE SEQUENCE [LARGE SCALE GENOMIC DNA]</scope>
    <source>
        <strain evidence="2">Wonlab-2016</strain>
    </source>
</reference>
<protein>
    <recommendedName>
        <fullName evidence="4">C-type lectin domain-containing protein</fullName>
    </recommendedName>
</protein>
<keyword evidence="1" id="KW-0732">Signal</keyword>
<feature type="chain" id="PRO_5044752639" description="C-type lectin domain-containing protein" evidence="1">
    <location>
        <begin position="38"/>
        <end position="598"/>
    </location>
</feature>
<dbReference type="Gene3D" id="3.10.100.10">
    <property type="entry name" value="Mannose-Binding Protein A, subunit A"/>
    <property type="match status" value="1"/>
</dbReference>
<sequence length="598" mass="68123">MVSIRKTWTSTGHFTHSRDILIVLLLKLQFCVHSILAVSRNETGGLQADLDYSDDKGFLTLPCQGCLNHSLKTARSQRGSSVSHSVSVAWNDFTRIWSDSYSRNLSSNTSHFENESLDYSNARKNWDHANTVPSSGSRKDYSRTSTISDNRRVLPLTTASSVTEEQDNYLYSDVQNVYMHPDKIHGNQTELITDEIMDCLQAGSVLNINKDVDVLLNVSIRNVSIGHKRKDCLLNFRASSSNKSTFYYVFLLQQTCTRKKSEGRNNTHHHQWQMPRAWNEQDYYNYVSVFDRYYTANWTGCESTRDPIANFISAYNEVSVRLSLSDTAFLYTVRLLVRPLSLWDQSYSLDLFFFSPSLGFVQTAYWDPLVSFGYDLPMDSRVFIVVPRQHQIMLSSVHFLTSRVRTTRCTDTVTLTTEGLQGEQDEVWSGCGNLSPPTALYDVRKVHVHMSADYDILRKRGHEGFRFLFSFHAVTSLPERLPSGQWNCSVPYWTDFQPHLQCNLAHECSRGEDEEGCPYVSCGQGGFLVAGGCYVFRSQAFPLTWVEASAECTKLGGYLVSLSTPRETRALREFMKRNLKSPGIYAGVRTAYVHLPHM</sequence>
<accession>A0ABD0LXL5</accession>
<gene>
    <name evidence="2" type="ORF">BaRGS_00004835</name>
</gene>
<proteinExistence type="predicted"/>
<dbReference type="SUPFAM" id="SSF56436">
    <property type="entry name" value="C-type lectin-like"/>
    <property type="match status" value="1"/>
</dbReference>
<name>A0ABD0LXL5_9CAEN</name>
<organism evidence="2 3">
    <name type="scientific">Batillaria attramentaria</name>
    <dbReference type="NCBI Taxonomy" id="370345"/>
    <lineage>
        <taxon>Eukaryota</taxon>
        <taxon>Metazoa</taxon>
        <taxon>Spiralia</taxon>
        <taxon>Lophotrochozoa</taxon>
        <taxon>Mollusca</taxon>
        <taxon>Gastropoda</taxon>
        <taxon>Caenogastropoda</taxon>
        <taxon>Sorbeoconcha</taxon>
        <taxon>Cerithioidea</taxon>
        <taxon>Batillariidae</taxon>
        <taxon>Batillaria</taxon>
    </lineage>
</organism>
<dbReference type="InterPro" id="IPR016186">
    <property type="entry name" value="C-type_lectin-like/link_sf"/>
</dbReference>
<evidence type="ECO:0000313" key="3">
    <source>
        <dbReference type="Proteomes" id="UP001519460"/>
    </source>
</evidence>
<dbReference type="EMBL" id="JACVVK020000018">
    <property type="protein sequence ID" value="KAK7503712.1"/>
    <property type="molecule type" value="Genomic_DNA"/>
</dbReference>
<keyword evidence="3" id="KW-1185">Reference proteome</keyword>
<evidence type="ECO:0008006" key="4">
    <source>
        <dbReference type="Google" id="ProtNLM"/>
    </source>
</evidence>
<dbReference type="AlphaFoldDB" id="A0ABD0LXL5"/>